<accession>A0AAV9SFD4</accession>
<name>A0AAV9SFD4_9TELE</name>
<reference evidence="2 3" key="1">
    <citation type="submission" date="2021-06" db="EMBL/GenBank/DDBJ databases">
        <authorList>
            <person name="Palmer J.M."/>
        </authorList>
    </citation>
    <scope>NUCLEOTIDE SEQUENCE [LARGE SCALE GENOMIC DNA]</scope>
    <source>
        <strain evidence="2 3">MEX-2019</strain>
        <tissue evidence="2">Muscle</tissue>
    </source>
</reference>
<dbReference type="EMBL" id="JAHHUM010000409">
    <property type="protein sequence ID" value="KAK5620006.1"/>
    <property type="molecule type" value="Genomic_DNA"/>
</dbReference>
<dbReference type="Proteomes" id="UP001311232">
    <property type="component" value="Unassembled WGS sequence"/>
</dbReference>
<keyword evidence="1" id="KW-0732">Signal</keyword>
<evidence type="ECO:0000313" key="2">
    <source>
        <dbReference type="EMBL" id="KAK5620006.1"/>
    </source>
</evidence>
<feature type="chain" id="PRO_5043474393" description="Secreted protein" evidence="1">
    <location>
        <begin position="23"/>
        <end position="103"/>
    </location>
</feature>
<comment type="caution">
    <text evidence="2">The sequence shown here is derived from an EMBL/GenBank/DDBJ whole genome shotgun (WGS) entry which is preliminary data.</text>
</comment>
<evidence type="ECO:0000256" key="1">
    <source>
        <dbReference type="SAM" id="SignalP"/>
    </source>
</evidence>
<organism evidence="2 3">
    <name type="scientific">Crenichthys baileyi</name>
    <name type="common">White River springfish</name>
    <dbReference type="NCBI Taxonomy" id="28760"/>
    <lineage>
        <taxon>Eukaryota</taxon>
        <taxon>Metazoa</taxon>
        <taxon>Chordata</taxon>
        <taxon>Craniata</taxon>
        <taxon>Vertebrata</taxon>
        <taxon>Euteleostomi</taxon>
        <taxon>Actinopterygii</taxon>
        <taxon>Neopterygii</taxon>
        <taxon>Teleostei</taxon>
        <taxon>Neoteleostei</taxon>
        <taxon>Acanthomorphata</taxon>
        <taxon>Ovalentaria</taxon>
        <taxon>Atherinomorphae</taxon>
        <taxon>Cyprinodontiformes</taxon>
        <taxon>Goodeidae</taxon>
        <taxon>Crenichthys</taxon>
    </lineage>
</organism>
<keyword evidence="3" id="KW-1185">Reference proteome</keyword>
<protein>
    <recommendedName>
        <fullName evidence="4">Secreted protein</fullName>
    </recommendedName>
</protein>
<feature type="signal peptide" evidence="1">
    <location>
        <begin position="1"/>
        <end position="22"/>
    </location>
</feature>
<sequence length="103" mass="11674">MYATLLRLCLGLMRVTLKTVVAHKENLCFVWSERFGSTTERISNAVKILLSCKIKIKLILSDNHQSLDANFSTTAENVLQGQRRERARRGKDKGMFACLGNLM</sequence>
<dbReference type="AlphaFoldDB" id="A0AAV9SFD4"/>
<evidence type="ECO:0008006" key="4">
    <source>
        <dbReference type="Google" id="ProtNLM"/>
    </source>
</evidence>
<proteinExistence type="predicted"/>
<gene>
    <name evidence="2" type="ORF">CRENBAI_003716</name>
</gene>
<evidence type="ECO:0000313" key="3">
    <source>
        <dbReference type="Proteomes" id="UP001311232"/>
    </source>
</evidence>